<dbReference type="Pfam" id="PF13807">
    <property type="entry name" value="GNVR"/>
    <property type="match status" value="1"/>
</dbReference>
<dbReference type="NCBIfam" id="TIGR01007">
    <property type="entry name" value="eps_fam"/>
    <property type="match status" value="1"/>
</dbReference>
<proteinExistence type="inferred from homology"/>
<evidence type="ECO:0000256" key="9">
    <source>
        <dbReference type="ARBA" id="ARBA00022741"/>
    </source>
</evidence>
<keyword evidence="13 16" id="KW-0472">Membrane</keyword>
<dbReference type="GO" id="GO:0004715">
    <property type="term" value="F:non-membrane spanning protein tyrosine kinase activity"/>
    <property type="evidence" value="ECO:0007669"/>
    <property type="project" value="UniProtKB-EC"/>
</dbReference>
<evidence type="ECO:0000256" key="4">
    <source>
        <dbReference type="ARBA" id="ARBA00011903"/>
    </source>
</evidence>
<accession>A0A9E6ZUN9</accession>
<dbReference type="InterPro" id="IPR032807">
    <property type="entry name" value="GNVR"/>
</dbReference>
<dbReference type="KEGG" id="fbm:MQE35_15265"/>
<organism evidence="20 21">
    <name type="scientific">Abyssalbus ytuae</name>
    <dbReference type="NCBI Taxonomy" id="2926907"/>
    <lineage>
        <taxon>Bacteria</taxon>
        <taxon>Pseudomonadati</taxon>
        <taxon>Bacteroidota</taxon>
        <taxon>Flavobacteriia</taxon>
        <taxon>Flavobacteriales</taxon>
        <taxon>Flavobacteriaceae</taxon>
        <taxon>Abyssalbus</taxon>
    </lineage>
</organism>
<evidence type="ECO:0000256" key="14">
    <source>
        <dbReference type="ARBA" id="ARBA00023137"/>
    </source>
</evidence>
<evidence type="ECO:0000256" key="16">
    <source>
        <dbReference type="SAM" id="Phobius"/>
    </source>
</evidence>
<dbReference type="Gene3D" id="3.40.50.300">
    <property type="entry name" value="P-loop containing nucleotide triphosphate hydrolases"/>
    <property type="match status" value="1"/>
</dbReference>
<keyword evidence="7 20" id="KW-0808">Transferase</keyword>
<keyword evidence="11" id="KW-0067">ATP-binding</keyword>
<evidence type="ECO:0000259" key="18">
    <source>
        <dbReference type="Pfam" id="PF13614"/>
    </source>
</evidence>
<dbReference type="SUPFAM" id="SSF52540">
    <property type="entry name" value="P-loop containing nucleoside triphosphate hydrolases"/>
    <property type="match status" value="1"/>
</dbReference>
<dbReference type="InterPro" id="IPR027417">
    <property type="entry name" value="P-loop_NTPase"/>
</dbReference>
<keyword evidence="10" id="KW-0418">Kinase</keyword>
<evidence type="ECO:0000256" key="2">
    <source>
        <dbReference type="ARBA" id="ARBA00007316"/>
    </source>
</evidence>
<comment type="subcellular location">
    <subcellularLocation>
        <location evidence="1">Cell inner membrane</location>
        <topology evidence="1">Multi-pass membrane protein</topology>
    </subcellularLocation>
</comment>
<dbReference type="InterPro" id="IPR050445">
    <property type="entry name" value="Bact_polysacc_biosynth/exp"/>
</dbReference>
<keyword evidence="21" id="KW-1185">Reference proteome</keyword>
<dbReference type="AlphaFoldDB" id="A0A9E6ZUN9"/>
<dbReference type="Pfam" id="PF13614">
    <property type="entry name" value="AAA_31"/>
    <property type="match status" value="1"/>
</dbReference>
<dbReference type="GO" id="GO:0005886">
    <property type="term" value="C:plasma membrane"/>
    <property type="evidence" value="ECO:0007669"/>
    <property type="project" value="UniProtKB-SubCell"/>
</dbReference>
<keyword evidence="14" id="KW-0829">Tyrosine-protein kinase</keyword>
<feature type="transmembrane region" description="Helical" evidence="16">
    <location>
        <begin position="28"/>
        <end position="46"/>
    </location>
</feature>
<name>A0A9E6ZUN9_9FLAO</name>
<feature type="domain" description="Polysaccharide chain length determinant N-terminal" evidence="17">
    <location>
        <begin position="15"/>
        <end position="107"/>
    </location>
</feature>
<protein>
    <recommendedName>
        <fullName evidence="4">non-specific protein-tyrosine kinase</fullName>
        <ecNumber evidence="4">2.7.10.2</ecNumber>
    </recommendedName>
</protein>
<dbReference type="InterPro" id="IPR003856">
    <property type="entry name" value="LPS_length_determ_N"/>
</dbReference>
<sequence>MNNKIDLNSGNYNRTNFQEIIRRYVQHWKWFLLSVITLIVLTYLYIRYATPQYGASATVMMTEDPSSSPEMAIFEDLEGFNSNAEKIEDEIQIMKSRSLMTEVVKKLALNYQYYISGRVKETEIYKSSPIKINFLESDLVIDKSYFDFYIEIKSETNLVYSTNKDEEGKSFAFGQDIPTPFSTMVIVPNADNFDSYIGKKVRVSITPVNQVADYYTTNIIIQPTLKGSNVLEITLSDRVKEKAIDIINTLIYIYSERSIEEKSRIAKKTASFINERIQFIAGGLSEIDSSAVTFKSTNRLTNIASETDIYLNASSEAQQQLNAAATELNMVNYMKDYLKEQDSPDVLPALVGLSDPTINEVLANYNELVLERQRLLKSSSEKHPVIVNLDQQLKSLKQTMVTGLNNISNTLNIRVDNLRNQESRINSKIYTVPGKEKRLRDIQREQGIKESLYLYLLQKREEAAIASASVSPNIRIIDPAIIKNTIPVYPNQKVIYVASLVLGFIIPFLVIYLNDLFNTEIHNKEDVVKIADNIPFLAEIPKIKKDKLLIEKNDRSVLAESFRILRTNLDYFISAKSKKEGGEVIFVTSTISGEGKSFVSCNLALTLAYSHKKVLLIRADIRKADHKNYLKDSQINPLKGLAEYLYGKYSVEEVIQPFADDASLDIITSGQLPPNPAELLMTDKTDKLFKKVSKDYDFIIVDTAPSMLVTDTLLISQFADRTIYVCRSAYTDKRLLSFPIELKENSKLKGMMMVINDVKETNFGYGNKYGRAYGKKGK</sequence>
<feature type="transmembrane region" description="Helical" evidence="16">
    <location>
        <begin position="494"/>
        <end position="514"/>
    </location>
</feature>
<dbReference type="CDD" id="cd05387">
    <property type="entry name" value="BY-kinase"/>
    <property type="match status" value="1"/>
</dbReference>
<comment type="catalytic activity">
    <reaction evidence="15">
        <text>L-tyrosyl-[protein] + ATP = O-phospho-L-tyrosyl-[protein] + ADP + H(+)</text>
        <dbReference type="Rhea" id="RHEA:10596"/>
        <dbReference type="Rhea" id="RHEA-COMP:10136"/>
        <dbReference type="Rhea" id="RHEA-COMP:20101"/>
        <dbReference type="ChEBI" id="CHEBI:15378"/>
        <dbReference type="ChEBI" id="CHEBI:30616"/>
        <dbReference type="ChEBI" id="CHEBI:46858"/>
        <dbReference type="ChEBI" id="CHEBI:61978"/>
        <dbReference type="ChEBI" id="CHEBI:456216"/>
        <dbReference type="EC" id="2.7.10.2"/>
    </reaction>
</comment>
<evidence type="ECO:0000256" key="15">
    <source>
        <dbReference type="ARBA" id="ARBA00051245"/>
    </source>
</evidence>
<evidence type="ECO:0000259" key="19">
    <source>
        <dbReference type="Pfam" id="PF13807"/>
    </source>
</evidence>
<feature type="domain" description="Tyrosine-protein kinase G-rich" evidence="19">
    <location>
        <begin position="441"/>
        <end position="512"/>
    </location>
</feature>
<comment type="similarity">
    <text evidence="3">Belongs to the etk/wzc family.</text>
</comment>
<dbReference type="InterPro" id="IPR005702">
    <property type="entry name" value="Wzc-like_C"/>
</dbReference>
<dbReference type="EMBL" id="CP094358">
    <property type="protein sequence ID" value="UOB17086.1"/>
    <property type="molecule type" value="Genomic_DNA"/>
</dbReference>
<evidence type="ECO:0000256" key="7">
    <source>
        <dbReference type="ARBA" id="ARBA00022679"/>
    </source>
</evidence>
<keyword evidence="5" id="KW-1003">Cell membrane</keyword>
<feature type="domain" description="AAA" evidence="18">
    <location>
        <begin position="583"/>
        <end position="712"/>
    </location>
</feature>
<evidence type="ECO:0000256" key="12">
    <source>
        <dbReference type="ARBA" id="ARBA00022989"/>
    </source>
</evidence>
<keyword evidence="6" id="KW-0997">Cell inner membrane</keyword>
<evidence type="ECO:0000256" key="1">
    <source>
        <dbReference type="ARBA" id="ARBA00004429"/>
    </source>
</evidence>
<dbReference type="PANTHER" id="PTHR32309:SF13">
    <property type="entry name" value="FERRIC ENTEROBACTIN TRANSPORT PROTEIN FEPE"/>
    <property type="match status" value="1"/>
</dbReference>
<keyword evidence="9" id="KW-0547">Nucleotide-binding</keyword>
<gene>
    <name evidence="20" type="ORF">MQE35_15265</name>
</gene>
<comment type="similarity">
    <text evidence="2">Belongs to the CpsD/CapB family.</text>
</comment>
<reference evidence="20" key="1">
    <citation type="submission" date="2022-03" db="EMBL/GenBank/DDBJ databases">
        <title>Description of Abyssus ytuae gen. nov., sp. nov., a novel member of the family Flavobacteriaceae isolated from the sediment of Mariana Trench.</title>
        <authorList>
            <person name="Zhang J."/>
            <person name="Xu X."/>
        </authorList>
    </citation>
    <scope>NUCLEOTIDE SEQUENCE</scope>
    <source>
        <strain evidence="20">MT3330</strain>
    </source>
</reference>
<evidence type="ECO:0000256" key="8">
    <source>
        <dbReference type="ARBA" id="ARBA00022692"/>
    </source>
</evidence>
<evidence type="ECO:0000256" key="3">
    <source>
        <dbReference type="ARBA" id="ARBA00008883"/>
    </source>
</evidence>
<dbReference type="PANTHER" id="PTHR32309">
    <property type="entry name" value="TYROSINE-PROTEIN KINASE"/>
    <property type="match status" value="1"/>
</dbReference>
<evidence type="ECO:0000313" key="21">
    <source>
        <dbReference type="Proteomes" id="UP000831290"/>
    </source>
</evidence>
<keyword evidence="8 16" id="KW-0812">Transmembrane</keyword>
<dbReference type="EC" id="2.7.10.2" evidence="4"/>
<evidence type="ECO:0000313" key="20">
    <source>
        <dbReference type="EMBL" id="UOB17086.1"/>
    </source>
</evidence>
<evidence type="ECO:0000256" key="11">
    <source>
        <dbReference type="ARBA" id="ARBA00022840"/>
    </source>
</evidence>
<evidence type="ECO:0000256" key="13">
    <source>
        <dbReference type="ARBA" id="ARBA00023136"/>
    </source>
</evidence>
<dbReference type="RefSeq" id="WP_255842357.1">
    <property type="nucleotide sequence ID" value="NZ_CP094358.1"/>
</dbReference>
<keyword evidence="12 16" id="KW-1133">Transmembrane helix</keyword>
<dbReference type="InterPro" id="IPR025669">
    <property type="entry name" value="AAA_dom"/>
</dbReference>
<dbReference type="Proteomes" id="UP000831290">
    <property type="component" value="Chromosome"/>
</dbReference>
<evidence type="ECO:0000259" key="17">
    <source>
        <dbReference type="Pfam" id="PF02706"/>
    </source>
</evidence>
<evidence type="ECO:0000256" key="5">
    <source>
        <dbReference type="ARBA" id="ARBA00022475"/>
    </source>
</evidence>
<evidence type="ECO:0000256" key="6">
    <source>
        <dbReference type="ARBA" id="ARBA00022519"/>
    </source>
</evidence>
<dbReference type="Pfam" id="PF02706">
    <property type="entry name" value="Wzz"/>
    <property type="match status" value="1"/>
</dbReference>
<evidence type="ECO:0000256" key="10">
    <source>
        <dbReference type="ARBA" id="ARBA00022777"/>
    </source>
</evidence>
<dbReference type="GO" id="GO:0005524">
    <property type="term" value="F:ATP binding"/>
    <property type="evidence" value="ECO:0007669"/>
    <property type="project" value="UniProtKB-KW"/>
</dbReference>